<feature type="transmembrane region" description="Helical" evidence="8">
    <location>
        <begin position="317"/>
        <end position="337"/>
    </location>
</feature>
<evidence type="ECO:0000256" key="8">
    <source>
        <dbReference type="SAM" id="Phobius"/>
    </source>
</evidence>
<feature type="transmembrane region" description="Helical" evidence="8">
    <location>
        <begin position="284"/>
        <end position="305"/>
    </location>
</feature>
<keyword evidence="7 8" id="KW-0472">Membrane</keyword>
<dbReference type="KEGG" id="bko:CKF48_13750"/>
<feature type="transmembrane region" description="Helical" evidence="8">
    <location>
        <begin position="161"/>
        <end position="183"/>
    </location>
</feature>
<evidence type="ECO:0000256" key="6">
    <source>
        <dbReference type="ARBA" id="ARBA00022989"/>
    </source>
</evidence>
<keyword evidence="5 8" id="KW-0812">Transmembrane</keyword>
<dbReference type="GO" id="GO:0055085">
    <property type="term" value="P:transmembrane transport"/>
    <property type="evidence" value="ECO:0007669"/>
    <property type="project" value="TreeGrafter"/>
</dbReference>
<gene>
    <name evidence="9" type="ORF">CKF48_13750</name>
</gene>
<evidence type="ECO:0000256" key="5">
    <source>
        <dbReference type="ARBA" id="ARBA00022692"/>
    </source>
</evidence>
<evidence type="ECO:0000256" key="4">
    <source>
        <dbReference type="ARBA" id="ARBA00022475"/>
    </source>
</evidence>
<keyword evidence="3" id="KW-0813">Transport</keyword>
<feature type="transmembrane region" description="Helical" evidence="8">
    <location>
        <begin position="69"/>
        <end position="91"/>
    </location>
</feature>
<evidence type="ECO:0000256" key="2">
    <source>
        <dbReference type="ARBA" id="ARBA00009773"/>
    </source>
</evidence>
<dbReference type="PANTHER" id="PTHR21716:SF53">
    <property type="entry name" value="PERMEASE PERM-RELATED"/>
    <property type="match status" value="1"/>
</dbReference>
<accession>A0A248TP79</accession>
<keyword evidence="10" id="KW-1185">Reference proteome</keyword>
<feature type="transmembrane region" description="Helical" evidence="8">
    <location>
        <begin position="12"/>
        <end position="30"/>
    </location>
</feature>
<sequence length="374" mass="40910">MNKKKFQYWSLQILIIVSVIFVASKISFLFEPIGIFFSTLFFPIIISGFLFFILNPFVHLIEKAKIPKILSIILLFAIVAGLLVLVVSIFVPKISAQLAGLLNELPTYVKQTEQFFNNFSQSEGYRWLMNQDYVTQEEIMGYLVDYANQLPQRITNGLSDLVGLVANIAITIITVPFLLFFMLKDGEKFPPALGKFVPKSYRAEAIDTLKETGKTLSSYIQGQITVALFVGTASFIGFLIIDLPYAIVLALIISVTNIIPYVGPFIGGAPAVIVGLFESPTMAILAIIVIVAAQQLEGNLISPLILGKTLNTHPATIIIILLVAGNLAGILGMLLAVPTYAVGKTIVLSGVQFIKARKMAKEMEAEKGPHPADI</sequence>
<name>A0A248TP79_9BACI</name>
<dbReference type="EMBL" id="CP022983">
    <property type="protein sequence ID" value="ASV70038.1"/>
    <property type="molecule type" value="Genomic_DNA"/>
</dbReference>
<protein>
    <submittedName>
        <fullName evidence="9">AI-2E family transporter</fullName>
    </submittedName>
</protein>
<dbReference type="AlphaFoldDB" id="A0A248TP79"/>
<dbReference type="OrthoDB" id="9793390at2"/>
<reference evidence="9 10" key="1">
    <citation type="submission" date="2017-08" db="EMBL/GenBank/DDBJ databases">
        <title>Complete Genome Sequence of Bacillus kochii Oregon-R-modENCODE STRAIN BDGP4, isolated from Drosophila melanogaster gut.</title>
        <authorList>
            <person name="Wan K.H."/>
            <person name="Yu C."/>
            <person name="Park S."/>
            <person name="Hammonds A.S."/>
            <person name="Booth B.W."/>
            <person name="Celniker S.E."/>
        </authorList>
    </citation>
    <scope>NUCLEOTIDE SEQUENCE [LARGE SCALE GENOMIC DNA]</scope>
    <source>
        <strain evidence="9 10">BDGP4</strain>
    </source>
</reference>
<dbReference type="PANTHER" id="PTHR21716">
    <property type="entry name" value="TRANSMEMBRANE PROTEIN"/>
    <property type="match status" value="1"/>
</dbReference>
<keyword evidence="4" id="KW-1003">Cell membrane</keyword>
<evidence type="ECO:0000313" key="10">
    <source>
        <dbReference type="Proteomes" id="UP000215137"/>
    </source>
</evidence>
<evidence type="ECO:0000313" key="9">
    <source>
        <dbReference type="EMBL" id="ASV70038.1"/>
    </source>
</evidence>
<dbReference type="Pfam" id="PF01594">
    <property type="entry name" value="AI-2E_transport"/>
    <property type="match status" value="1"/>
</dbReference>
<comment type="similarity">
    <text evidence="2">Belongs to the autoinducer-2 exporter (AI-2E) (TC 2.A.86) family.</text>
</comment>
<proteinExistence type="inferred from homology"/>
<dbReference type="GO" id="GO:0005886">
    <property type="term" value="C:plasma membrane"/>
    <property type="evidence" value="ECO:0007669"/>
    <property type="project" value="UniProtKB-SubCell"/>
</dbReference>
<evidence type="ECO:0000256" key="1">
    <source>
        <dbReference type="ARBA" id="ARBA00004651"/>
    </source>
</evidence>
<feature type="transmembrane region" description="Helical" evidence="8">
    <location>
        <begin position="224"/>
        <end position="252"/>
    </location>
</feature>
<comment type="subcellular location">
    <subcellularLocation>
        <location evidence="1">Cell membrane</location>
        <topology evidence="1">Multi-pass membrane protein</topology>
    </subcellularLocation>
</comment>
<feature type="transmembrane region" description="Helical" evidence="8">
    <location>
        <begin position="36"/>
        <end position="57"/>
    </location>
</feature>
<dbReference type="InterPro" id="IPR002549">
    <property type="entry name" value="AI-2E-like"/>
</dbReference>
<dbReference type="RefSeq" id="WP_095373600.1">
    <property type="nucleotide sequence ID" value="NZ_CP022983.1"/>
</dbReference>
<evidence type="ECO:0000256" key="7">
    <source>
        <dbReference type="ARBA" id="ARBA00023136"/>
    </source>
</evidence>
<organism evidence="9 10">
    <name type="scientific">Cytobacillus kochii</name>
    <dbReference type="NCBI Taxonomy" id="859143"/>
    <lineage>
        <taxon>Bacteria</taxon>
        <taxon>Bacillati</taxon>
        <taxon>Bacillota</taxon>
        <taxon>Bacilli</taxon>
        <taxon>Bacillales</taxon>
        <taxon>Bacillaceae</taxon>
        <taxon>Cytobacillus</taxon>
    </lineage>
</organism>
<dbReference type="Proteomes" id="UP000215137">
    <property type="component" value="Chromosome"/>
</dbReference>
<evidence type="ECO:0000256" key="3">
    <source>
        <dbReference type="ARBA" id="ARBA00022448"/>
    </source>
</evidence>
<keyword evidence="6 8" id="KW-1133">Transmembrane helix</keyword>